<dbReference type="GeneID" id="41841476"/>
<evidence type="ECO:0000313" key="1">
    <source>
        <dbReference type="EMBL" id="AIF41239.1"/>
    </source>
</evidence>
<dbReference type="OrthoDB" id="9998169at2"/>
<dbReference type="EMBL" id="CP008889">
    <property type="protein sequence ID" value="AIF41239.1"/>
    <property type="molecule type" value="Genomic_DNA"/>
</dbReference>
<organism evidence="1 2">
    <name type="scientific">Dermacoccus nishinomiyaensis</name>
    <dbReference type="NCBI Taxonomy" id="1274"/>
    <lineage>
        <taxon>Bacteria</taxon>
        <taxon>Bacillati</taxon>
        <taxon>Actinomycetota</taxon>
        <taxon>Actinomycetes</taxon>
        <taxon>Micrococcales</taxon>
        <taxon>Dermacoccaceae</taxon>
        <taxon>Dermacoccus</taxon>
    </lineage>
</organism>
<dbReference type="RefSeq" id="WP_038568913.1">
    <property type="nucleotide sequence ID" value="NZ_CP008889.1"/>
</dbReference>
<accession>A0A075JH54</accession>
<keyword evidence="2" id="KW-1185">Reference proteome</keyword>
<sequence>MESLTAAPTDVAPQLTRAALRLLDVTFEPAAVCSGERFDLVVEALSDQLSDTATALLATAPPPPFRAPELPHIAGATTRRAGVTLRRAVEEGTLPGSGRSLTTSRDDLLDVERSIRDLVSTHPQLASTAALPCADAVGRLARVVSTYAHGYARVAAALARPGCSREAAADAAARTERALVRCLDRCGDTRALR</sequence>
<dbReference type="KEGG" id="dni:HX89_10105"/>
<dbReference type="HOGENOM" id="CLU_1406732_0_0_11"/>
<dbReference type="AlphaFoldDB" id="A0A075JH54"/>
<dbReference type="Proteomes" id="UP000027986">
    <property type="component" value="Chromosome"/>
</dbReference>
<gene>
    <name evidence="1" type="ORF">HX89_10105</name>
</gene>
<evidence type="ECO:0000313" key="2">
    <source>
        <dbReference type="Proteomes" id="UP000027986"/>
    </source>
</evidence>
<proteinExistence type="predicted"/>
<reference evidence="1 2" key="1">
    <citation type="submission" date="2014-07" db="EMBL/GenBank/DDBJ databases">
        <title>Genome Sequencing of Dermacoccus nishinomiyaensis.</title>
        <authorList>
            <person name="Hong K.W."/>
            <person name="Chan K.G."/>
        </authorList>
    </citation>
    <scope>NUCLEOTIDE SEQUENCE [LARGE SCALE GENOMIC DNA]</scope>
    <source>
        <strain evidence="1 2">M25</strain>
    </source>
</reference>
<name>A0A075JH54_9MICO</name>
<protein>
    <submittedName>
        <fullName evidence="1">Uncharacterized protein</fullName>
    </submittedName>
</protein>